<dbReference type="InterPro" id="IPR010351">
    <property type="entry name" value="DUF943"/>
</dbReference>
<dbReference type="Pfam" id="PF06092">
    <property type="entry name" value="DUF943"/>
    <property type="match status" value="1"/>
</dbReference>
<evidence type="ECO:0000313" key="1">
    <source>
        <dbReference type="EMBL" id="WZW00482.1"/>
    </source>
</evidence>
<dbReference type="Proteomes" id="UP001466893">
    <property type="component" value="Chromosome"/>
</dbReference>
<dbReference type="RefSeq" id="WP_342325552.1">
    <property type="nucleotide sequence ID" value="NZ_CP151800.1"/>
</dbReference>
<gene>
    <name evidence="1" type="ORF">AAEY27_11365</name>
</gene>
<dbReference type="EMBL" id="CP151800">
    <property type="protein sequence ID" value="WZW00482.1"/>
    <property type="molecule type" value="Genomic_DNA"/>
</dbReference>
<accession>A0ABZ3BAX8</accession>
<reference evidence="1 2" key="1">
    <citation type="submission" date="2024-04" db="EMBL/GenBank/DDBJ databases">
        <title>Kosakonia calanthae sp. nov., a halophilic bacterium isolated from leaves of Calanthe tiplacata.</title>
        <authorList>
            <person name="Wu P."/>
        </authorList>
    </citation>
    <scope>NUCLEOTIDE SEQUENCE [LARGE SCALE GENOMIC DNA]</scope>
    <source>
        <strain evidence="1 2">BYX6</strain>
    </source>
</reference>
<proteinExistence type="predicted"/>
<keyword evidence="2" id="KW-1185">Reference proteome</keyword>
<organism evidence="1 2">
    <name type="scientific">Kosakonia calanthes</name>
    <dbReference type="NCBI Taxonomy" id="3139408"/>
    <lineage>
        <taxon>Bacteria</taxon>
        <taxon>Pseudomonadati</taxon>
        <taxon>Pseudomonadota</taxon>
        <taxon>Gammaproteobacteria</taxon>
        <taxon>Enterobacterales</taxon>
        <taxon>Enterobacteriaceae</taxon>
        <taxon>Kosakonia</taxon>
    </lineage>
</organism>
<protein>
    <submittedName>
        <fullName evidence="1">DUF943 family protein</fullName>
    </submittedName>
</protein>
<name>A0ABZ3BAX8_9ENTR</name>
<evidence type="ECO:0000313" key="2">
    <source>
        <dbReference type="Proteomes" id="UP001466893"/>
    </source>
</evidence>
<sequence>MLIIILCLSWLFLRSPTIVRVDNDTVYVKNLPLTNEGKIDWWKKNKELLQEKYNIINDPKDFTVIIMHFKGYERLPAGTRDGSIDDYHCFDDIKDKENCIYNDIAMIVSGNLTNKVFYRLDDKIFDETPDGKINLLKN</sequence>